<gene>
    <name evidence="1" type="ORF">SAMN05421837_1011066</name>
</gene>
<dbReference type="Gene3D" id="3.40.50.280">
    <property type="entry name" value="Cobalamin-binding domain"/>
    <property type="match status" value="1"/>
</dbReference>
<keyword evidence="2" id="KW-1185">Reference proteome</keyword>
<dbReference type="STRING" id="218821.SAMN05421837_1011066"/>
<dbReference type="InterPro" id="IPR011006">
    <property type="entry name" value="CheY-like_superfamily"/>
</dbReference>
<dbReference type="OrthoDB" id="3628909at2"/>
<evidence type="ECO:0000313" key="1">
    <source>
        <dbReference type="EMBL" id="SEF21791.1"/>
    </source>
</evidence>
<organism evidence="1 2">
    <name type="scientific">Amycolatopsis pretoriensis</name>
    <dbReference type="NCBI Taxonomy" id="218821"/>
    <lineage>
        <taxon>Bacteria</taxon>
        <taxon>Bacillati</taxon>
        <taxon>Actinomycetota</taxon>
        <taxon>Actinomycetes</taxon>
        <taxon>Pseudonocardiales</taxon>
        <taxon>Pseudonocardiaceae</taxon>
        <taxon>Amycolatopsis</taxon>
    </lineage>
</organism>
<dbReference type="AlphaFoldDB" id="A0A1H5Q8N5"/>
<proteinExistence type="predicted"/>
<sequence>MKVVLSGLDADAWSLVALQVVLEREGHTVRVAAEVLDACRRERPDCLVLSTVLGASGADVLRRVRADPALAGLPVVLGGRFRGSRAELLALGYDEVFPVAAADPGGAVAALRAYLARQSRRSMIVALARPPASHIVCRP</sequence>
<reference evidence="2" key="1">
    <citation type="submission" date="2016-10" db="EMBL/GenBank/DDBJ databases">
        <authorList>
            <person name="Varghese N."/>
            <person name="Submissions S."/>
        </authorList>
    </citation>
    <scope>NUCLEOTIDE SEQUENCE [LARGE SCALE GENOMIC DNA]</scope>
    <source>
        <strain evidence="2">DSM 44654</strain>
    </source>
</reference>
<accession>A0A1H5Q8N5</accession>
<dbReference type="EMBL" id="FNUJ01000001">
    <property type="protein sequence ID" value="SEF21791.1"/>
    <property type="molecule type" value="Genomic_DNA"/>
</dbReference>
<name>A0A1H5Q8N5_9PSEU</name>
<evidence type="ECO:0000313" key="2">
    <source>
        <dbReference type="Proteomes" id="UP000198878"/>
    </source>
</evidence>
<dbReference type="Proteomes" id="UP000198878">
    <property type="component" value="Unassembled WGS sequence"/>
</dbReference>
<protein>
    <submittedName>
        <fullName evidence="1">Methylaspartate mutase sigma subunit</fullName>
    </submittedName>
</protein>
<dbReference type="SUPFAM" id="SSF52172">
    <property type="entry name" value="CheY-like"/>
    <property type="match status" value="1"/>
</dbReference>